<proteinExistence type="predicted"/>
<evidence type="ECO:0000313" key="1">
    <source>
        <dbReference type="EMBL" id="MEJ5095583.1"/>
    </source>
</evidence>
<gene>
    <name evidence="1" type="ORF">WH159_13665</name>
</gene>
<protein>
    <submittedName>
        <fullName evidence="1">Uncharacterized protein</fullName>
    </submittedName>
</protein>
<sequence length="425" mass="45945">MSSPALPSGPGPTVCFIGVAGSAATTLSMVADALKTSWSEARLVVLDVERFNTQSTSSFHWSGTGEVLHLPMEQFGLANFARRKKFPAGLNLLLNGGPAAYRRLVRHATAFLRDIGADILITCNDTSYVEQAFLTAAKGVGARTVLIQEGPFTIVHAAHQGIRPGIVGRVGHLMRTWGILPRKVPYGSFGHDLVLACSSHYAERFEALGVAPADIRVTGVPRFDALAPVAKSKAQPATVLYVFQPFVWQGRVAGEPARAVLAMMATGLNQAYEETPFDLVLRQHPRSDPETLSFLESCLRIPFRYSPQVPLPEVLTSCACVLGHYSVGLLESLILQTPVVCVPIPVSAFTEKEEGEKQAWFESTGVPCAYTSDDVSRHLLGTLRGDAVSELDIDAEVGPLDCKALNRTVHAIQDLMRERTSARQG</sequence>
<dbReference type="Proteomes" id="UP001380365">
    <property type="component" value="Unassembled WGS sequence"/>
</dbReference>
<organism evidence="1 2">
    <name type="scientific">Sphingomonas molluscorum</name>
    <dbReference type="NCBI Taxonomy" id="418184"/>
    <lineage>
        <taxon>Bacteria</taxon>
        <taxon>Pseudomonadati</taxon>
        <taxon>Pseudomonadota</taxon>
        <taxon>Alphaproteobacteria</taxon>
        <taxon>Sphingomonadales</taxon>
        <taxon>Sphingomonadaceae</taxon>
        <taxon>Sphingomonas</taxon>
    </lineage>
</organism>
<accession>A0ABU8Q7X8</accession>
<dbReference type="RefSeq" id="WP_132882187.1">
    <property type="nucleotide sequence ID" value="NZ_JBBGZA010000001.1"/>
</dbReference>
<evidence type="ECO:0000313" key="2">
    <source>
        <dbReference type="Proteomes" id="UP001380365"/>
    </source>
</evidence>
<keyword evidence="2" id="KW-1185">Reference proteome</keyword>
<reference evidence="1 2" key="1">
    <citation type="submission" date="2023-12" db="EMBL/GenBank/DDBJ databases">
        <title>Gut-associated functions are favored during microbiome assembly across C. elegans life.</title>
        <authorList>
            <person name="Zimmermann J."/>
        </authorList>
    </citation>
    <scope>NUCLEOTIDE SEQUENCE [LARGE SCALE GENOMIC DNA]</scope>
    <source>
        <strain evidence="1 2">JUb134</strain>
    </source>
</reference>
<name>A0ABU8Q7X8_9SPHN</name>
<dbReference type="SUPFAM" id="SSF53756">
    <property type="entry name" value="UDP-Glycosyltransferase/glycogen phosphorylase"/>
    <property type="match status" value="1"/>
</dbReference>
<comment type="caution">
    <text evidence="1">The sequence shown here is derived from an EMBL/GenBank/DDBJ whole genome shotgun (WGS) entry which is preliminary data.</text>
</comment>
<dbReference type="EMBL" id="JBBGZA010000001">
    <property type="protein sequence ID" value="MEJ5095583.1"/>
    <property type="molecule type" value="Genomic_DNA"/>
</dbReference>